<dbReference type="GO" id="GO:0051539">
    <property type="term" value="F:4 iron, 4 sulfur cluster binding"/>
    <property type="evidence" value="ECO:0007669"/>
    <property type="project" value="UniProtKB-KW"/>
</dbReference>
<feature type="binding site" evidence="9 10">
    <location>
        <position position="374"/>
    </location>
    <ligand>
        <name>S-adenosyl-L-methionine</name>
        <dbReference type="ChEBI" id="CHEBI:59789"/>
    </ligand>
</feature>
<proteinExistence type="inferred from homology"/>
<name>A0A1D8KC62_9GAMM</name>
<evidence type="ECO:0000313" key="13">
    <source>
        <dbReference type="EMBL" id="AOV18542.1"/>
    </source>
</evidence>
<evidence type="ECO:0000256" key="8">
    <source>
        <dbReference type="ARBA" id="ARBA00023014"/>
    </source>
</evidence>
<feature type="binding site" evidence="9">
    <location>
        <position position="353"/>
    </location>
    <ligand>
        <name>S-adenosyl-L-methionine</name>
        <dbReference type="ChEBI" id="CHEBI:59789"/>
    </ligand>
</feature>
<protein>
    <recommendedName>
        <fullName evidence="9">23S rRNA (uracil(1939)-C(5))-methyltransferase RlmD</fullName>
        <ecNumber evidence="9">2.1.1.190</ecNumber>
    </recommendedName>
    <alternativeName>
        <fullName evidence="9">23S rRNA(m5U1939)-methyltransferase</fullName>
    </alternativeName>
</protein>
<evidence type="ECO:0000313" key="14">
    <source>
        <dbReference type="Proteomes" id="UP000095342"/>
    </source>
</evidence>
<evidence type="ECO:0000256" key="5">
    <source>
        <dbReference type="ARBA" id="ARBA00022691"/>
    </source>
</evidence>
<dbReference type="SUPFAM" id="SSF50249">
    <property type="entry name" value="Nucleic acid-binding proteins"/>
    <property type="match status" value="1"/>
</dbReference>
<dbReference type="AlphaFoldDB" id="A0A1D8KC62"/>
<evidence type="ECO:0000256" key="1">
    <source>
        <dbReference type="ARBA" id="ARBA00022485"/>
    </source>
</evidence>
<comment type="function">
    <text evidence="9">Catalyzes the formation of 5-methyl-uridine at position 1939 (m5U1939) in 23S rRNA.</text>
</comment>
<keyword evidence="3 9" id="KW-0489">Methyltransferase</keyword>
<dbReference type="GO" id="GO:0070475">
    <property type="term" value="P:rRNA base methylation"/>
    <property type="evidence" value="ECO:0007669"/>
    <property type="project" value="TreeGrafter"/>
</dbReference>
<feature type="active site" description="Nucleophile" evidence="9 10">
    <location>
        <position position="400"/>
    </location>
</feature>
<dbReference type="GO" id="GO:0003723">
    <property type="term" value="F:RNA binding"/>
    <property type="evidence" value="ECO:0007669"/>
    <property type="project" value="InterPro"/>
</dbReference>
<accession>A0A1D8KC62</accession>
<dbReference type="SUPFAM" id="SSF53335">
    <property type="entry name" value="S-adenosyl-L-methionine-dependent methyltransferases"/>
    <property type="match status" value="1"/>
</dbReference>
<comment type="catalytic activity">
    <reaction evidence="9">
        <text>uridine(1939) in 23S rRNA + S-adenosyl-L-methionine = 5-methyluridine(1939) in 23S rRNA + S-adenosyl-L-homocysteine + H(+)</text>
        <dbReference type="Rhea" id="RHEA:42908"/>
        <dbReference type="Rhea" id="RHEA-COMP:10278"/>
        <dbReference type="Rhea" id="RHEA-COMP:10279"/>
        <dbReference type="ChEBI" id="CHEBI:15378"/>
        <dbReference type="ChEBI" id="CHEBI:57856"/>
        <dbReference type="ChEBI" id="CHEBI:59789"/>
        <dbReference type="ChEBI" id="CHEBI:65315"/>
        <dbReference type="ChEBI" id="CHEBI:74447"/>
        <dbReference type="EC" id="2.1.1.190"/>
    </reaction>
</comment>
<dbReference type="PROSITE" id="PS51687">
    <property type="entry name" value="SAM_MT_RNA_M5U"/>
    <property type="match status" value="1"/>
</dbReference>
<feature type="active site" evidence="11">
    <location>
        <position position="400"/>
    </location>
</feature>
<evidence type="ECO:0000256" key="6">
    <source>
        <dbReference type="ARBA" id="ARBA00022723"/>
    </source>
</evidence>
<dbReference type="Pfam" id="PF05958">
    <property type="entry name" value="tRNA_U5-meth_tr"/>
    <property type="match status" value="2"/>
</dbReference>
<dbReference type="PANTHER" id="PTHR11061:SF49">
    <property type="entry name" value="23S RRNA (URACIL(1939)-C(5))-METHYLTRANSFERASE RLMD"/>
    <property type="match status" value="1"/>
</dbReference>
<keyword evidence="7 9" id="KW-0408">Iron</keyword>
<dbReference type="Gene3D" id="3.40.50.150">
    <property type="entry name" value="Vaccinia Virus protein VP39"/>
    <property type="match status" value="1"/>
</dbReference>
<dbReference type="InterPro" id="IPR029063">
    <property type="entry name" value="SAM-dependent_MTases_sf"/>
</dbReference>
<evidence type="ECO:0000256" key="4">
    <source>
        <dbReference type="ARBA" id="ARBA00022679"/>
    </source>
</evidence>
<feature type="binding site" evidence="9">
    <location>
        <position position="310"/>
    </location>
    <ligand>
        <name>S-adenosyl-L-methionine</name>
        <dbReference type="ChEBI" id="CHEBI:59789"/>
    </ligand>
</feature>
<dbReference type="GO" id="GO:0070041">
    <property type="term" value="F:rRNA (uridine-C5-)-methyltransferase activity"/>
    <property type="evidence" value="ECO:0007669"/>
    <property type="project" value="UniProtKB-UniRule"/>
</dbReference>
<dbReference type="PANTHER" id="PTHR11061">
    <property type="entry name" value="RNA M5U METHYLTRANSFERASE"/>
    <property type="match status" value="1"/>
</dbReference>
<evidence type="ECO:0000256" key="7">
    <source>
        <dbReference type="ARBA" id="ARBA00023004"/>
    </source>
</evidence>
<dbReference type="InterPro" id="IPR030390">
    <property type="entry name" value="MeTrfase_TrmA_AS"/>
</dbReference>
<gene>
    <name evidence="9" type="primary">rlmD</name>
    <name evidence="13" type="ORF">BJI67_09440</name>
</gene>
<evidence type="ECO:0000256" key="2">
    <source>
        <dbReference type="ARBA" id="ARBA00022552"/>
    </source>
</evidence>
<dbReference type="InterPro" id="IPR001566">
    <property type="entry name" value="23S_rRNA_MeTrfase_RlmD"/>
</dbReference>
<keyword evidence="1 9" id="KW-0004">4Fe-4S</keyword>
<keyword evidence="6 9" id="KW-0479">Metal-binding</keyword>
<dbReference type="PROSITE" id="PS50926">
    <property type="entry name" value="TRAM"/>
    <property type="match status" value="1"/>
</dbReference>
<keyword evidence="4 9" id="KW-0808">Transferase</keyword>
<dbReference type="EMBL" id="CP017448">
    <property type="protein sequence ID" value="AOV18542.1"/>
    <property type="molecule type" value="Genomic_DNA"/>
</dbReference>
<keyword evidence="5 9" id="KW-0949">S-adenosyl-L-methionine</keyword>
<dbReference type="InterPro" id="IPR010280">
    <property type="entry name" value="U5_MeTrfase_fam"/>
</dbReference>
<dbReference type="FunFam" id="2.40.50.140:FF:000097">
    <property type="entry name" value="23S rRNA (uracil(1939)-C(5))-methyltransferase RlmD"/>
    <property type="match status" value="1"/>
</dbReference>
<evidence type="ECO:0000256" key="3">
    <source>
        <dbReference type="ARBA" id="ARBA00022603"/>
    </source>
</evidence>
<sequence>MARRNNRRRGPPRAPAELSIESLAQDGRGVARLDGKAVFVAGGLPGERVRAAFTQTHRDYDEAEAEAVLAASPERVEPRCPHYGVCGGCSLQHLAPEAQIAAKQRALLEALSRIGGVAPERVLEPLTAPVWGYRRKARLGVRYVAKKGRVLIGFRERQGRLLADLARCEVLVPEVGERFGELASLIEGLSVREQIPQIEVMAGDGTISLVFRHLEPLNDDDRARLTAFAQDTGLFVALQPGGPDTIVPLWPEAQPLSYAQPDFGTHVDFRPGDFIQVNAGINRQMVVRALELLDVRPDMDVLELFSGLGNFTLPLLARGARVVAVEGDPAMTERAARNAIANGLAGAEQHAADLFAPDPKAPWLTRRYDRVLLDPPRSGAREMLPYIARLAPARIVYVSCDPATLARDAGELAKVHGYRLEAAGVMDMFPHTAHVESIALFVRPGA</sequence>
<dbReference type="CDD" id="cd02440">
    <property type="entry name" value="AdoMet_MTases"/>
    <property type="match status" value="1"/>
</dbReference>
<dbReference type="NCBIfam" id="NF009639">
    <property type="entry name" value="PRK13168.1"/>
    <property type="match status" value="1"/>
</dbReference>
<feature type="binding site" evidence="9 10">
    <location>
        <position position="326"/>
    </location>
    <ligand>
        <name>S-adenosyl-L-methionine</name>
        <dbReference type="ChEBI" id="CHEBI:59789"/>
    </ligand>
</feature>
<dbReference type="RefSeq" id="WP_070074067.1">
    <property type="nucleotide sequence ID" value="NZ_CP017448.1"/>
</dbReference>
<dbReference type="PROSITE" id="PS01230">
    <property type="entry name" value="TRMA_1"/>
    <property type="match status" value="1"/>
</dbReference>
<dbReference type="Proteomes" id="UP000095342">
    <property type="component" value="Chromosome"/>
</dbReference>
<keyword evidence="14" id="KW-1185">Reference proteome</keyword>
<dbReference type="InterPro" id="IPR002792">
    <property type="entry name" value="TRAM_dom"/>
</dbReference>
<dbReference type="GO" id="GO:0005506">
    <property type="term" value="F:iron ion binding"/>
    <property type="evidence" value="ECO:0007669"/>
    <property type="project" value="UniProtKB-UniRule"/>
</dbReference>
<dbReference type="Gene3D" id="2.40.50.140">
    <property type="entry name" value="Nucleic acid-binding proteins"/>
    <property type="match status" value="1"/>
</dbReference>
<dbReference type="Gene3D" id="2.40.50.1070">
    <property type="match status" value="1"/>
</dbReference>
<feature type="domain" description="TRAM" evidence="12">
    <location>
        <begin position="6"/>
        <end position="67"/>
    </location>
</feature>
<dbReference type="EC" id="2.1.1.190" evidence="9"/>
<comment type="similarity">
    <text evidence="9">Belongs to the class I-like SAM-binding methyltransferase superfamily. RNA M5U methyltransferase family. RlmD subfamily.</text>
</comment>
<feature type="binding site" evidence="9">
    <location>
        <position position="80"/>
    </location>
    <ligand>
        <name>[4Fe-4S] cluster</name>
        <dbReference type="ChEBI" id="CHEBI:49883"/>
    </ligand>
</feature>
<feature type="binding site" evidence="9">
    <location>
        <position position="86"/>
    </location>
    <ligand>
        <name>[4Fe-4S] cluster</name>
        <dbReference type="ChEBI" id="CHEBI:49883"/>
    </ligand>
</feature>
<dbReference type="KEGG" id="aaeo:BJI67_09440"/>
<evidence type="ECO:0000256" key="11">
    <source>
        <dbReference type="PROSITE-ProRule" id="PRU10015"/>
    </source>
</evidence>
<feature type="binding site" evidence="9">
    <location>
        <position position="89"/>
    </location>
    <ligand>
        <name>[4Fe-4S] cluster</name>
        <dbReference type="ChEBI" id="CHEBI:49883"/>
    </ligand>
</feature>
<feature type="binding site" evidence="9 10">
    <location>
        <position position="305"/>
    </location>
    <ligand>
        <name>S-adenosyl-L-methionine</name>
        <dbReference type="ChEBI" id="CHEBI:59789"/>
    </ligand>
</feature>
<dbReference type="InterPro" id="IPR012340">
    <property type="entry name" value="NA-bd_OB-fold"/>
</dbReference>
<feature type="binding site" evidence="9">
    <location>
        <position position="168"/>
    </location>
    <ligand>
        <name>[4Fe-4S] cluster</name>
        <dbReference type="ChEBI" id="CHEBI:49883"/>
    </ligand>
</feature>
<keyword evidence="2 9" id="KW-0698">rRNA processing</keyword>
<dbReference type="Pfam" id="PF01938">
    <property type="entry name" value="TRAM"/>
    <property type="match status" value="1"/>
</dbReference>
<evidence type="ECO:0000256" key="9">
    <source>
        <dbReference type="HAMAP-Rule" id="MF_01010"/>
    </source>
</evidence>
<dbReference type="InterPro" id="IPR030391">
    <property type="entry name" value="MeTrfase_TrmA_CS"/>
</dbReference>
<reference evidence="13 14" key="1">
    <citation type="submission" date="2016-09" db="EMBL/GenBank/DDBJ databases">
        <title>Acidihalobacter prosperus V6 (DSM14174).</title>
        <authorList>
            <person name="Khaleque H.N."/>
            <person name="Ramsay J.P."/>
            <person name="Murphy R.J.T."/>
            <person name="Kaksonen A.H."/>
            <person name="Boxall N.J."/>
            <person name="Watkin E.L.J."/>
        </authorList>
    </citation>
    <scope>NUCLEOTIDE SEQUENCE [LARGE SCALE GENOMIC DNA]</scope>
    <source>
        <strain evidence="13 14">V6</strain>
    </source>
</reference>
<dbReference type="HAMAP" id="MF_01010">
    <property type="entry name" value="23SrRNA_methyltr_RlmD"/>
    <property type="match status" value="1"/>
</dbReference>
<keyword evidence="8 9" id="KW-0411">Iron-sulfur</keyword>
<feature type="binding site" evidence="9 10">
    <location>
        <position position="276"/>
    </location>
    <ligand>
        <name>S-adenosyl-L-methionine</name>
        <dbReference type="ChEBI" id="CHEBI:59789"/>
    </ligand>
</feature>
<evidence type="ECO:0000259" key="12">
    <source>
        <dbReference type="PROSITE" id="PS50926"/>
    </source>
</evidence>
<organism evidence="13 14">
    <name type="scientific">Acidihalobacter aeolianus</name>
    <dbReference type="NCBI Taxonomy" id="2792603"/>
    <lineage>
        <taxon>Bacteria</taxon>
        <taxon>Pseudomonadati</taxon>
        <taxon>Pseudomonadota</taxon>
        <taxon>Gammaproteobacteria</taxon>
        <taxon>Chromatiales</taxon>
        <taxon>Ectothiorhodospiraceae</taxon>
        <taxon>Acidihalobacter</taxon>
    </lineage>
</organism>
<evidence type="ECO:0000256" key="10">
    <source>
        <dbReference type="PROSITE-ProRule" id="PRU01024"/>
    </source>
</evidence>
<dbReference type="PROSITE" id="PS01231">
    <property type="entry name" value="TRMA_2"/>
    <property type="match status" value="1"/>
</dbReference>